<proteinExistence type="predicted"/>
<dbReference type="EMBL" id="DSIN01000022">
    <property type="protein sequence ID" value="HEF26592.1"/>
    <property type="molecule type" value="Genomic_DNA"/>
</dbReference>
<feature type="transmembrane region" description="Helical" evidence="1">
    <location>
        <begin position="657"/>
        <end position="675"/>
    </location>
</feature>
<keyword evidence="1" id="KW-0472">Membrane</keyword>
<keyword evidence="1" id="KW-0812">Transmembrane</keyword>
<feature type="transmembrane region" description="Helical" evidence="1">
    <location>
        <begin position="570"/>
        <end position="593"/>
    </location>
</feature>
<feature type="transmembrane region" description="Helical" evidence="1">
    <location>
        <begin position="284"/>
        <end position="305"/>
    </location>
</feature>
<feature type="transmembrane region" description="Helical" evidence="1">
    <location>
        <begin position="629"/>
        <end position="650"/>
    </location>
</feature>
<dbReference type="AlphaFoldDB" id="A0A7C2AYG5"/>
<feature type="transmembrane region" description="Helical" evidence="1">
    <location>
        <begin position="374"/>
        <end position="395"/>
    </location>
</feature>
<feature type="transmembrane region" description="Helical" evidence="1">
    <location>
        <begin position="442"/>
        <end position="460"/>
    </location>
</feature>
<organism evidence="2">
    <name type="scientific">Pseudomonas graminis</name>
    <dbReference type="NCBI Taxonomy" id="158627"/>
    <lineage>
        <taxon>Bacteria</taxon>
        <taxon>Pseudomonadati</taxon>
        <taxon>Pseudomonadota</taxon>
        <taxon>Gammaproteobacteria</taxon>
        <taxon>Pseudomonadales</taxon>
        <taxon>Pseudomonadaceae</taxon>
        <taxon>Pseudomonas</taxon>
    </lineage>
</organism>
<feature type="transmembrane region" description="Helical" evidence="1">
    <location>
        <begin position="34"/>
        <end position="55"/>
    </location>
</feature>
<name>A0A7C2AYG5_9PSED</name>
<protein>
    <submittedName>
        <fullName evidence="2">Uncharacterized protein</fullName>
    </submittedName>
</protein>
<sequence>MLIFFRKMLYTGCALAVSLCVAFTFYQELSALTLAAQVIAAGLAFLVVTSAWIALHRTLVQLGKLSACIIGATIVGGLALSWGLNVETLGVKSATLIYSDGHTEERAPAAKISGWGRTVDGYNMHPAYGTALVLNALTVDISDNPSDVTLLISKPRAALYKTGHESTDSDGISIDLHVYNREGDQVSVESFLVPQQEFLDNKWVEKRIISPNGISSIHLVLGTGPPGSSPDYDSTIIAFEMPSAHSGVAFLSKIVTISLCLFFMLLLGTLILQKQIPIIRTRRGIRSAIFHTISVLTLVELIIFWSQSETSYVFFWDFRNYWQKTEALYELLNAGSWGQAVQLFSSSYASDYSMLPAVVPALISLAVGYPTRMVYTLVIGAVYAVPAYLSVVYLAKTLVEDTDRCKPPHVQLGCALAFLAVYLGLPLFFGTTLFLMPDIGGVALFVISLLNAFQITNEIARQQKIHSPQLSTALISSSISLGLMFSLMFIFRRWYVFAAVGITVSLFIQVCWDMLRSELARRTLLKRAIASALLMLATAAPFMCWILFVWSKDFGKHDYSQLYASYKNPLFNDGAAFVANFGFVTLLLCLIGGIMLCRYGRDRRLLFLLTASSVIACALFLSIQSPGIHHFYLAMPLLGAFIASLVLYLYGRFGRVVPILLCSLMAAGGVWATFYGGSHYGVTAFGGYNRWIPQHQKYVDGYSDLTAWLDLPDNKNEAFCLIASSAEINQGIFLELWQLLPHVAKHAFDTRLIQLGQVDSVDGPPSPNIKKCTIFLVAVPFQTHMQPNQQLNLQIIQQDMLTGTGTGIGAAVVRPPSIFMMDKHIEIRAFKTARPITELEYRDLVKRFVDAKGGNYINPAQMK</sequence>
<evidence type="ECO:0000256" key="1">
    <source>
        <dbReference type="SAM" id="Phobius"/>
    </source>
</evidence>
<accession>A0A7C2AYG5</accession>
<feature type="transmembrane region" description="Helical" evidence="1">
    <location>
        <begin position="527"/>
        <end position="550"/>
    </location>
</feature>
<feature type="transmembrane region" description="Helical" evidence="1">
    <location>
        <begin position="416"/>
        <end position="436"/>
    </location>
</feature>
<feature type="transmembrane region" description="Helical" evidence="1">
    <location>
        <begin position="62"/>
        <end position="84"/>
    </location>
</feature>
<feature type="transmembrane region" description="Helical" evidence="1">
    <location>
        <begin position="472"/>
        <end position="491"/>
    </location>
</feature>
<feature type="transmembrane region" description="Helical" evidence="1">
    <location>
        <begin position="250"/>
        <end position="272"/>
    </location>
</feature>
<feature type="transmembrane region" description="Helical" evidence="1">
    <location>
        <begin position="497"/>
        <end position="515"/>
    </location>
</feature>
<evidence type="ECO:0000313" key="2">
    <source>
        <dbReference type="EMBL" id="HEF26592.1"/>
    </source>
</evidence>
<feature type="transmembrane region" description="Helical" evidence="1">
    <location>
        <begin position="605"/>
        <end position="623"/>
    </location>
</feature>
<comment type="caution">
    <text evidence="2">The sequence shown here is derived from an EMBL/GenBank/DDBJ whole genome shotgun (WGS) entry which is preliminary data.</text>
</comment>
<reference evidence="2" key="1">
    <citation type="journal article" date="2020" name="mSystems">
        <title>Genome- and Community-Level Interaction Insights into Carbon Utilization and Element Cycling Functions of Hydrothermarchaeota in Hydrothermal Sediment.</title>
        <authorList>
            <person name="Zhou Z."/>
            <person name="Liu Y."/>
            <person name="Xu W."/>
            <person name="Pan J."/>
            <person name="Luo Z.H."/>
            <person name="Li M."/>
        </authorList>
    </citation>
    <scope>NUCLEOTIDE SEQUENCE [LARGE SCALE GENOMIC DNA]</scope>
    <source>
        <strain evidence="2">SpSt-200</strain>
    </source>
</reference>
<gene>
    <name evidence="2" type="ORF">ENP23_12530</name>
</gene>
<keyword evidence="1" id="KW-1133">Transmembrane helix</keyword>